<dbReference type="Proteomes" id="UP001186944">
    <property type="component" value="Unassembled WGS sequence"/>
</dbReference>
<keyword evidence="4" id="KW-0862">Zinc</keyword>
<keyword evidence="7" id="KW-0472">Membrane</keyword>
<evidence type="ECO:0000256" key="6">
    <source>
        <dbReference type="SAM" id="MobiDB-lite"/>
    </source>
</evidence>
<evidence type="ECO:0000313" key="10">
    <source>
        <dbReference type="Proteomes" id="UP001186944"/>
    </source>
</evidence>
<feature type="domain" description="C2H2-type" evidence="8">
    <location>
        <begin position="69"/>
        <end position="97"/>
    </location>
</feature>
<keyword evidence="10" id="KW-1185">Reference proteome</keyword>
<comment type="caution">
    <text evidence="9">The sequence shown here is derived from an EMBL/GenBank/DDBJ whole genome shotgun (WGS) entry which is preliminary data.</text>
</comment>
<feature type="domain" description="C2H2-type" evidence="8">
    <location>
        <begin position="397"/>
        <end position="425"/>
    </location>
</feature>
<keyword evidence="7" id="KW-0812">Transmembrane</keyword>
<dbReference type="Pfam" id="PF13894">
    <property type="entry name" value="zf-C2H2_4"/>
    <property type="match status" value="1"/>
</dbReference>
<keyword evidence="7" id="KW-1133">Transmembrane helix</keyword>
<dbReference type="GO" id="GO:0010468">
    <property type="term" value="P:regulation of gene expression"/>
    <property type="evidence" value="ECO:0007669"/>
    <property type="project" value="TreeGrafter"/>
</dbReference>
<name>A0AA88YJF5_PINIB</name>
<keyword evidence="1" id="KW-0479">Metal-binding</keyword>
<dbReference type="EMBL" id="VSWD01000006">
    <property type="protein sequence ID" value="KAK3100614.1"/>
    <property type="molecule type" value="Genomic_DNA"/>
</dbReference>
<dbReference type="SMART" id="SM00355">
    <property type="entry name" value="ZnF_C2H2"/>
    <property type="match status" value="6"/>
</dbReference>
<reference evidence="9" key="1">
    <citation type="submission" date="2019-08" db="EMBL/GenBank/DDBJ databases">
        <title>The improved chromosome-level genome for the pearl oyster Pinctada fucata martensii using PacBio sequencing and Hi-C.</title>
        <authorList>
            <person name="Zheng Z."/>
        </authorList>
    </citation>
    <scope>NUCLEOTIDE SEQUENCE</scope>
    <source>
        <strain evidence="9">ZZ-2019</strain>
        <tissue evidence="9">Adductor muscle</tissue>
    </source>
</reference>
<feature type="domain" description="C2H2-type" evidence="8">
    <location>
        <begin position="254"/>
        <end position="282"/>
    </location>
</feature>
<gene>
    <name evidence="9" type="ORF">FSP39_022640</name>
</gene>
<dbReference type="InterPro" id="IPR036236">
    <property type="entry name" value="Znf_C2H2_sf"/>
</dbReference>
<dbReference type="Gene3D" id="3.30.160.60">
    <property type="entry name" value="Classic Zinc Finger"/>
    <property type="match status" value="3"/>
</dbReference>
<feature type="domain" description="C2H2-type" evidence="8">
    <location>
        <begin position="226"/>
        <end position="254"/>
    </location>
</feature>
<evidence type="ECO:0000256" key="4">
    <source>
        <dbReference type="ARBA" id="ARBA00022833"/>
    </source>
</evidence>
<evidence type="ECO:0000256" key="2">
    <source>
        <dbReference type="ARBA" id="ARBA00022737"/>
    </source>
</evidence>
<dbReference type="PANTHER" id="PTHR24403:SF67">
    <property type="entry name" value="FI01116P-RELATED"/>
    <property type="match status" value="1"/>
</dbReference>
<feature type="compositionally biased region" description="Basic and acidic residues" evidence="6">
    <location>
        <begin position="129"/>
        <end position="146"/>
    </location>
</feature>
<dbReference type="SUPFAM" id="SSF57667">
    <property type="entry name" value="beta-beta-alpha zinc fingers"/>
    <property type="match status" value="3"/>
</dbReference>
<dbReference type="FunFam" id="3.30.160.60:FF:000100">
    <property type="entry name" value="Zinc finger 45-like"/>
    <property type="match status" value="1"/>
</dbReference>
<organism evidence="9 10">
    <name type="scientific">Pinctada imbricata</name>
    <name type="common">Atlantic pearl-oyster</name>
    <name type="synonym">Pinctada martensii</name>
    <dbReference type="NCBI Taxonomy" id="66713"/>
    <lineage>
        <taxon>Eukaryota</taxon>
        <taxon>Metazoa</taxon>
        <taxon>Spiralia</taxon>
        <taxon>Lophotrochozoa</taxon>
        <taxon>Mollusca</taxon>
        <taxon>Bivalvia</taxon>
        <taxon>Autobranchia</taxon>
        <taxon>Pteriomorphia</taxon>
        <taxon>Pterioida</taxon>
        <taxon>Pterioidea</taxon>
        <taxon>Pteriidae</taxon>
        <taxon>Pinctada</taxon>
    </lineage>
</organism>
<dbReference type="PROSITE" id="PS00028">
    <property type="entry name" value="ZINC_FINGER_C2H2_1"/>
    <property type="match status" value="6"/>
</dbReference>
<dbReference type="GO" id="GO:0005634">
    <property type="term" value="C:nucleus"/>
    <property type="evidence" value="ECO:0007669"/>
    <property type="project" value="TreeGrafter"/>
</dbReference>
<feature type="compositionally biased region" description="Basic and acidic residues" evidence="6">
    <location>
        <begin position="162"/>
        <end position="179"/>
    </location>
</feature>
<keyword evidence="3 5" id="KW-0863">Zinc-finger</keyword>
<feature type="compositionally biased region" description="Basic and acidic residues" evidence="6">
    <location>
        <begin position="190"/>
        <end position="208"/>
    </location>
</feature>
<feature type="transmembrane region" description="Helical" evidence="7">
    <location>
        <begin position="985"/>
        <end position="1011"/>
    </location>
</feature>
<evidence type="ECO:0000313" key="9">
    <source>
        <dbReference type="EMBL" id="KAK3100614.1"/>
    </source>
</evidence>
<dbReference type="PROSITE" id="PS50157">
    <property type="entry name" value="ZINC_FINGER_C2H2_2"/>
    <property type="match status" value="5"/>
</dbReference>
<dbReference type="AlphaFoldDB" id="A0AA88YJF5"/>
<dbReference type="InterPro" id="IPR013087">
    <property type="entry name" value="Znf_C2H2_type"/>
</dbReference>
<accession>A0AA88YJF5</accession>
<dbReference type="InterPro" id="IPR050688">
    <property type="entry name" value="Zinc_finger/UBP_domain"/>
</dbReference>
<keyword evidence="2" id="KW-0677">Repeat</keyword>
<evidence type="ECO:0000256" key="5">
    <source>
        <dbReference type="PROSITE-ProRule" id="PRU00042"/>
    </source>
</evidence>
<feature type="compositionally biased region" description="Basic and acidic residues" evidence="6">
    <location>
        <begin position="452"/>
        <end position="464"/>
    </location>
</feature>
<evidence type="ECO:0000256" key="7">
    <source>
        <dbReference type="SAM" id="Phobius"/>
    </source>
</evidence>
<proteinExistence type="predicted"/>
<dbReference type="GO" id="GO:0008270">
    <property type="term" value="F:zinc ion binding"/>
    <property type="evidence" value="ECO:0007669"/>
    <property type="project" value="UniProtKB-KW"/>
</dbReference>
<feature type="domain" description="C2H2-type" evidence="8">
    <location>
        <begin position="425"/>
        <end position="453"/>
    </location>
</feature>
<dbReference type="PANTHER" id="PTHR24403">
    <property type="entry name" value="ZINC FINGER PROTEIN"/>
    <property type="match status" value="1"/>
</dbReference>
<evidence type="ECO:0000259" key="8">
    <source>
        <dbReference type="PROSITE" id="PS50157"/>
    </source>
</evidence>
<dbReference type="Pfam" id="PF00096">
    <property type="entry name" value="zf-C2H2"/>
    <property type="match status" value="4"/>
</dbReference>
<feature type="region of interest" description="Disordered" evidence="6">
    <location>
        <begin position="452"/>
        <end position="479"/>
    </location>
</feature>
<evidence type="ECO:0000256" key="3">
    <source>
        <dbReference type="ARBA" id="ARBA00022771"/>
    </source>
</evidence>
<sequence length="1012" mass="112832">MIKTVDHVIFCILRSDWSSDFVLLQTWWDSVSFSGSGETGLSSLLNLKTFDIGINSCLHNFFQMAPAKFECVICGKSFTKRNSLNRHIRTIHHRESTKCEFCGHTFPRKDSYLRHVISQHQRGSGQARGESKTFNKAKENKNEEKSQPQTDFSPFENDEDKECASNEKEKEKEQEKEQEQENVNGNLRKFPKDENGHRSRQKQYETRRQIFSGSKSSISAKAPSKYKCELCGTYFTRQSVLDRHVRTVHDGMFTKCELCEQTFSRKDNYLRHLKLKHPQDGGLVREESEKSNRTNANDNEVKLQTDNHVSSEIDLLSNKTNNVTKMKKTHPVKGHSDPDNEEVLKGITEDEVENINEHLRTYSDDENGQRCVQNQCDSRLQISGSTSQLSATTPAEFECEFCGKYFTKRKVLNRHIRTVHEGKSTTCEICGLSFNRKDSYLRHLKFKHQQDDGLVREESTDKANKVNANDNEEKSETDKYDFSENDLEMECISEEDEVKEEQEGRRTSTIIGKLFNRRKWQVVISILTISTTRMVSLLLDFSIDRTVRNQNLTKYTTYPCPHPNPVTTMTSDLQVASSTVTQKGELGNTITTTVTETVGAGDEVISTDVQNGGHDDTTSVNPTGNPYEPPVSTVEPIVDTDFVTNDVDGHLETTSSSHGETTLIKYQTSTPVSESITTEGSNLNVVGTAKQSVNTREITAQSVPTGNITAHSVTSDEITTQSVTSDEITTQSVTSDEITTQSVTSGEITTKSVTSGEITTQSVTSGEITTQSVQVISVETTTQSLNTGGIRTHSVSTNEITTQRVHTLEVTTQSVDFVDTISQSVNTGEVSKQSVSTDETTSQIVNIGDVTTQRVNIDETVTLSAHTSETVSTTDYERATSYISDTVSFDTATNVFSDSPSPEVEISTNQNNEVGLSTLPPFNNTHKPYCHCSCKDIGNLTESLLQKKIQDMKDNLSLTKGNLSSVRRTKVSAHDARISSQSAGYVATAILATISALFIIIDLSNIVHFCIR</sequence>
<feature type="region of interest" description="Disordered" evidence="6">
    <location>
        <begin position="118"/>
        <end position="216"/>
    </location>
</feature>
<feature type="region of interest" description="Disordered" evidence="6">
    <location>
        <begin position="716"/>
        <end position="736"/>
    </location>
</feature>
<protein>
    <recommendedName>
        <fullName evidence="8">C2H2-type domain-containing protein</fullName>
    </recommendedName>
</protein>
<feature type="region of interest" description="Disordered" evidence="6">
    <location>
        <begin position="606"/>
        <end position="627"/>
    </location>
</feature>
<evidence type="ECO:0000256" key="1">
    <source>
        <dbReference type="ARBA" id="ARBA00022723"/>
    </source>
</evidence>